<protein>
    <recommendedName>
        <fullName evidence="3">Transcriptional regulator, MarR family</fullName>
    </recommendedName>
</protein>
<dbReference type="AlphaFoldDB" id="A0A1R4GQT5"/>
<gene>
    <name evidence="1" type="ORF">FM101_12470</name>
</gene>
<keyword evidence="2" id="KW-1185">Reference proteome</keyword>
<reference evidence="1 2" key="1">
    <citation type="submission" date="2017-02" db="EMBL/GenBank/DDBJ databases">
        <authorList>
            <person name="Peterson S.W."/>
        </authorList>
    </citation>
    <scope>NUCLEOTIDE SEQUENCE [LARGE SCALE GENOMIC DNA]</scope>
    <source>
        <strain evidence="1 2">B Ar 00.02</strain>
    </source>
</reference>
<organism evidence="1 2">
    <name type="scientific">Arthrobacter rhombi</name>
    <dbReference type="NCBI Taxonomy" id="71253"/>
    <lineage>
        <taxon>Bacteria</taxon>
        <taxon>Bacillati</taxon>
        <taxon>Actinomycetota</taxon>
        <taxon>Actinomycetes</taxon>
        <taxon>Micrococcales</taxon>
        <taxon>Micrococcaceae</taxon>
        <taxon>Arthrobacter</taxon>
    </lineage>
</organism>
<dbReference type="Gene3D" id="1.10.10.10">
    <property type="entry name" value="Winged helix-like DNA-binding domain superfamily/Winged helix DNA-binding domain"/>
    <property type="match status" value="1"/>
</dbReference>
<sequence>MNAQRPIGYWLKLVDSLISEQFATSLEEHGVTRRQWQLLNLLGAKPHTSEELMSALAPFFDEVSPEGEPASPAEHLTELLESGWVSQDGDSYALTDRGTISLERLTELVEGMRERSSAGVTPEQYETTIATLQRMATNLGWSEADRA</sequence>
<name>A0A1R4GQT5_9MICC</name>
<proteinExistence type="predicted"/>
<dbReference type="RefSeq" id="WP_087000093.1">
    <property type="nucleotide sequence ID" value="NZ_FUHW01000040.1"/>
</dbReference>
<dbReference type="SUPFAM" id="SSF46785">
    <property type="entry name" value="Winged helix' DNA-binding domain"/>
    <property type="match status" value="1"/>
</dbReference>
<evidence type="ECO:0008006" key="3">
    <source>
        <dbReference type="Google" id="ProtNLM"/>
    </source>
</evidence>
<dbReference type="EMBL" id="FUHW01000040">
    <property type="protein sequence ID" value="SJM70465.1"/>
    <property type="molecule type" value="Genomic_DNA"/>
</dbReference>
<evidence type="ECO:0000313" key="2">
    <source>
        <dbReference type="Proteomes" id="UP000195913"/>
    </source>
</evidence>
<dbReference type="InterPro" id="IPR036388">
    <property type="entry name" value="WH-like_DNA-bd_sf"/>
</dbReference>
<accession>A0A1R4GQT5</accession>
<dbReference type="Proteomes" id="UP000195913">
    <property type="component" value="Unassembled WGS sequence"/>
</dbReference>
<dbReference type="InterPro" id="IPR036390">
    <property type="entry name" value="WH_DNA-bd_sf"/>
</dbReference>
<evidence type="ECO:0000313" key="1">
    <source>
        <dbReference type="EMBL" id="SJM70465.1"/>
    </source>
</evidence>